<protein>
    <submittedName>
        <fullName evidence="2">GFA family protein</fullName>
    </submittedName>
</protein>
<sequence length="131" mass="14372">MTEADGVEIAGQCLCGAVRFSGRRPDPEVVACHCGQCRRWSGHVWASFYLESPVIAGEALRWYRSSAEAERGFCSTCGTSLFWRPVGRETLSVSPGAVDNPTGLELRSHIYVADKGDYYRIADDLPQQAQG</sequence>
<reference evidence="2" key="1">
    <citation type="submission" date="2021-06" db="EMBL/GenBank/DDBJ databases">
        <title>Paracoccus bacterium XHP0099 sp. nov., isolated from the surface waters of the Yellow Sea.</title>
        <authorList>
            <person name="Xue H."/>
            <person name="Zhang D."/>
        </authorList>
    </citation>
    <scope>NUCLEOTIDE SEQUENCE</scope>
    <source>
        <strain evidence="2">XHP0099</strain>
    </source>
</reference>
<evidence type="ECO:0000313" key="3">
    <source>
        <dbReference type="Proteomes" id="UP001166191"/>
    </source>
</evidence>
<gene>
    <name evidence="2" type="ORF">KNW02_14995</name>
</gene>
<feature type="domain" description="CENP-V/GFA" evidence="1">
    <location>
        <begin position="9"/>
        <end position="120"/>
    </location>
</feature>
<dbReference type="PROSITE" id="PS51891">
    <property type="entry name" value="CENP_V_GFA"/>
    <property type="match status" value="1"/>
</dbReference>
<dbReference type="RefSeq" id="WP_216034093.1">
    <property type="nucleotide sequence ID" value="NZ_JAHKNG010000031.1"/>
</dbReference>
<proteinExistence type="predicted"/>
<dbReference type="Proteomes" id="UP001166191">
    <property type="component" value="Unassembled WGS sequence"/>
</dbReference>
<dbReference type="PANTHER" id="PTHR33337:SF40">
    <property type="entry name" value="CENP-V_GFA DOMAIN-CONTAINING PROTEIN-RELATED"/>
    <property type="match status" value="1"/>
</dbReference>
<dbReference type="EMBL" id="JAHKNG010000031">
    <property type="protein sequence ID" value="MBU3031423.1"/>
    <property type="molecule type" value="Genomic_DNA"/>
</dbReference>
<accession>A0ABS6ALH3</accession>
<comment type="caution">
    <text evidence="2">The sequence shown here is derived from an EMBL/GenBank/DDBJ whole genome shotgun (WGS) entry which is preliminary data.</text>
</comment>
<dbReference type="Pfam" id="PF04828">
    <property type="entry name" value="GFA"/>
    <property type="match status" value="1"/>
</dbReference>
<organism evidence="2 3">
    <name type="scientific">Paracoccus marinaquae</name>
    <dbReference type="NCBI Taxonomy" id="2841926"/>
    <lineage>
        <taxon>Bacteria</taxon>
        <taxon>Pseudomonadati</taxon>
        <taxon>Pseudomonadota</taxon>
        <taxon>Alphaproteobacteria</taxon>
        <taxon>Rhodobacterales</taxon>
        <taxon>Paracoccaceae</taxon>
        <taxon>Paracoccus</taxon>
    </lineage>
</organism>
<evidence type="ECO:0000259" key="1">
    <source>
        <dbReference type="PROSITE" id="PS51891"/>
    </source>
</evidence>
<dbReference type="InterPro" id="IPR006913">
    <property type="entry name" value="CENP-V/GFA"/>
</dbReference>
<keyword evidence="3" id="KW-1185">Reference proteome</keyword>
<evidence type="ECO:0000313" key="2">
    <source>
        <dbReference type="EMBL" id="MBU3031423.1"/>
    </source>
</evidence>
<dbReference type="PANTHER" id="PTHR33337">
    <property type="entry name" value="GFA DOMAIN-CONTAINING PROTEIN"/>
    <property type="match status" value="1"/>
</dbReference>
<name>A0ABS6ALH3_9RHOB</name>